<comment type="caution">
    <text evidence="11">The sequence shown here is derived from an EMBL/GenBank/DDBJ whole genome shotgun (WGS) entry which is preliminary data.</text>
</comment>
<accession>A0AAD9NB83</accession>
<evidence type="ECO:0000313" key="11">
    <source>
        <dbReference type="EMBL" id="KAK2162218.1"/>
    </source>
</evidence>
<dbReference type="AlphaFoldDB" id="A0AAD9NB83"/>
<keyword evidence="2 9" id="KW-0812">Transmembrane</keyword>
<keyword evidence="6 9" id="KW-0472">Membrane</keyword>
<dbReference type="Pfam" id="PF07766">
    <property type="entry name" value="LETM1_RBD"/>
    <property type="match status" value="1"/>
</dbReference>
<feature type="transmembrane region" description="Helical" evidence="9">
    <location>
        <begin position="348"/>
        <end position="368"/>
    </location>
</feature>
<keyword evidence="5 7" id="KW-0496">Mitochondrion</keyword>
<evidence type="ECO:0000259" key="10">
    <source>
        <dbReference type="PROSITE" id="PS51758"/>
    </source>
</evidence>
<dbReference type="InterPro" id="IPR033122">
    <property type="entry name" value="LETM1-like_RBD"/>
</dbReference>
<reference evidence="11" key="1">
    <citation type="journal article" date="2023" name="Mol. Biol. Evol.">
        <title>Third-Generation Sequencing Reveals the Adaptive Role of the Epigenome in Three Deep-Sea Polychaetes.</title>
        <authorList>
            <person name="Perez M."/>
            <person name="Aroh O."/>
            <person name="Sun Y."/>
            <person name="Lan Y."/>
            <person name="Juniper S.K."/>
            <person name="Young C.R."/>
            <person name="Angers B."/>
            <person name="Qian P.Y."/>
        </authorList>
    </citation>
    <scope>NUCLEOTIDE SEQUENCE</scope>
    <source>
        <strain evidence="11">R07B-5</strain>
    </source>
</reference>
<keyword evidence="3" id="KW-0999">Mitochondrion inner membrane</keyword>
<evidence type="ECO:0000256" key="4">
    <source>
        <dbReference type="ARBA" id="ARBA00022989"/>
    </source>
</evidence>
<organism evidence="11 12">
    <name type="scientific">Ridgeia piscesae</name>
    <name type="common">Tubeworm</name>
    <dbReference type="NCBI Taxonomy" id="27915"/>
    <lineage>
        <taxon>Eukaryota</taxon>
        <taxon>Metazoa</taxon>
        <taxon>Spiralia</taxon>
        <taxon>Lophotrochozoa</taxon>
        <taxon>Annelida</taxon>
        <taxon>Polychaeta</taxon>
        <taxon>Sedentaria</taxon>
        <taxon>Canalipalpata</taxon>
        <taxon>Sabellida</taxon>
        <taxon>Siboglinidae</taxon>
        <taxon>Ridgeia</taxon>
    </lineage>
</organism>
<comment type="subcellular location">
    <subcellularLocation>
        <location evidence="1">Mitochondrion inner membrane</location>
        <topology evidence="1">Single-pass membrane protein</topology>
    </subcellularLocation>
</comment>
<evidence type="ECO:0000313" key="12">
    <source>
        <dbReference type="Proteomes" id="UP001209878"/>
    </source>
</evidence>
<feature type="coiled-coil region" evidence="8">
    <location>
        <begin position="24"/>
        <end position="51"/>
    </location>
</feature>
<keyword evidence="8" id="KW-0175">Coiled coil</keyword>
<dbReference type="PANTHER" id="PTHR14009">
    <property type="entry name" value="LEUCINE ZIPPER-EF-HAND CONTAINING TRANSMEMBRANE PROTEIN"/>
    <property type="match status" value="1"/>
</dbReference>
<evidence type="ECO:0000256" key="5">
    <source>
        <dbReference type="ARBA" id="ARBA00023128"/>
    </source>
</evidence>
<evidence type="ECO:0000256" key="7">
    <source>
        <dbReference type="PROSITE-ProRule" id="PRU01094"/>
    </source>
</evidence>
<dbReference type="EMBL" id="JAODUO010001533">
    <property type="protein sequence ID" value="KAK2162218.1"/>
    <property type="molecule type" value="Genomic_DNA"/>
</dbReference>
<dbReference type="InterPro" id="IPR044202">
    <property type="entry name" value="LETM1/MDM38-like"/>
</dbReference>
<evidence type="ECO:0000256" key="1">
    <source>
        <dbReference type="ARBA" id="ARBA00004434"/>
    </source>
</evidence>
<protein>
    <recommendedName>
        <fullName evidence="10">Letm1 RBD domain-containing protein</fullName>
    </recommendedName>
</protein>
<evidence type="ECO:0000256" key="8">
    <source>
        <dbReference type="SAM" id="Coils"/>
    </source>
</evidence>
<gene>
    <name evidence="11" type="ORF">NP493_1533g00025</name>
</gene>
<dbReference type="GO" id="GO:0005743">
    <property type="term" value="C:mitochondrial inner membrane"/>
    <property type="evidence" value="ECO:0007669"/>
    <property type="project" value="UniProtKB-SubCell"/>
</dbReference>
<keyword evidence="4 9" id="KW-1133">Transmembrane helix</keyword>
<sequence>MGEIKIAMLERELEKVQEPHIRRIKFFEQELDRLVKINKQLKNEIRDLHNKQSNESFLQPRQVKGSQKTEVCSVSEREFVLQVEIKRLSKKVEVLQAAVNAQGNGPWEVQRLTSRALLRHAATTTPTEVCTTAATCNRLKLNDVSSGWQHRKHIHSTCCLSGTDDKESIPCAQCKTVQQRSQSAKLRQPHTSPYGLWSASYPDWRQSTHVIFAHRHNVQSTGSTCKHNLLSQYTPLTCTKLDIIVRLLHVDGSGGLRKEESKVEQTVKVLKSEIETKKDATKDTTAVKQKSTQDVAVKEATTKEVAAAPPKKTIVQKVVAELKHYYNGFKLLFIDVNLVRTTSDMFRLVPFLVFIIIPFMEFLLPVALKLFPSMLPSTFQEADKKVEKMRNILKVKLEMAKFLQDTIEETAVQREDADGESAQQFVEFMEKIRTSGEQASNTEIMKYSKLFEDEITLDNLKYQQLAALCRLLEIPPVGPSVLLRFQLQLKLRQLEADDLMIQKEGIDSLAEWELQDASRMRGMRSLGVPKERLKLQLEQWLDLHLNEKIPASLLLLSRTLYIPEKLSPSEQLVATIRELPETTMEEAKVKISEVTGDRVDNKTKLEIIQKEEEAIREEIEEKVKLEEQAEKQKQIETAESLEKLSLAPEDIKPVAPSAIDSLQLEIPANELLKDIAKPIEESKDEALYDIVEEISSKDLEHLEDALEQVADEKKGLKLEQQDLDALKEDVHEYHEVSRS</sequence>
<feature type="coiled-coil region" evidence="8">
    <location>
        <begin position="699"/>
        <end position="736"/>
    </location>
</feature>
<dbReference type="PROSITE" id="PS51758">
    <property type="entry name" value="LETM1_RBD"/>
    <property type="match status" value="1"/>
</dbReference>
<evidence type="ECO:0000256" key="6">
    <source>
        <dbReference type="ARBA" id="ARBA00023136"/>
    </source>
</evidence>
<feature type="domain" description="Letm1 RBD" evidence="10">
    <location>
        <begin position="391"/>
        <end position="700"/>
    </location>
</feature>
<evidence type="ECO:0000256" key="3">
    <source>
        <dbReference type="ARBA" id="ARBA00022792"/>
    </source>
</evidence>
<dbReference type="GO" id="GO:0043022">
    <property type="term" value="F:ribosome binding"/>
    <property type="evidence" value="ECO:0007669"/>
    <property type="project" value="InterPro"/>
</dbReference>
<proteinExistence type="predicted"/>
<evidence type="ECO:0000256" key="9">
    <source>
        <dbReference type="SAM" id="Phobius"/>
    </source>
</evidence>
<name>A0AAD9NB83_RIDPI</name>
<evidence type="ECO:0000256" key="2">
    <source>
        <dbReference type="ARBA" id="ARBA00022692"/>
    </source>
</evidence>
<keyword evidence="12" id="KW-1185">Reference proteome</keyword>
<dbReference type="PANTHER" id="PTHR14009:SF1">
    <property type="entry name" value="MITOCHONDRIAL PROTON_CALCIUM EXCHANGER PROTEIN"/>
    <property type="match status" value="1"/>
</dbReference>
<feature type="coiled-coil region" evidence="8">
    <location>
        <begin position="605"/>
        <end position="636"/>
    </location>
</feature>
<dbReference type="GO" id="GO:0030003">
    <property type="term" value="P:intracellular monoatomic cation homeostasis"/>
    <property type="evidence" value="ECO:0007669"/>
    <property type="project" value="TreeGrafter"/>
</dbReference>
<dbReference type="Proteomes" id="UP001209878">
    <property type="component" value="Unassembled WGS sequence"/>
</dbReference>